<keyword evidence="1" id="KW-0238">DNA-binding</keyword>
<proteinExistence type="predicted"/>
<evidence type="ECO:0000313" key="3">
    <source>
        <dbReference type="Proteomes" id="UP000600363"/>
    </source>
</evidence>
<dbReference type="SUPFAM" id="SSF50249">
    <property type="entry name" value="Nucleic acid-binding proteins"/>
    <property type="match status" value="3"/>
</dbReference>
<dbReference type="GO" id="GO:0000724">
    <property type="term" value="P:double-strand break repair via homologous recombination"/>
    <property type="evidence" value="ECO:0007669"/>
    <property type="project" value="TreeGrafter"/>
</dbReference>
<dbReference type="GO" id="GO:0003677">
    <property type="term" value="F:DNA binding"/>
    <property type="evidence" value="ECO:0007669"/>
    <property type="project" value="UniProtKB-KW"/>
</dbReference>
<dbReference type="PANTHER" id="PTHR13356">
    <property type="entry name" value="OB FOLD NUCLEIC ACID BINDING PROTEIN-RELATED"/>
    <property type="match status" value="1"/>
</dbReference>
<dbReference type="InterPro" id="IPR012340">
    <property type="entry name" value="NA-bd_OB-fold"/>
</dbReference>
<evidence type="ECO:0000313" key="2">
    <source>
        <dbReference type="EMBL" id="HIH69962.1"/>
    </source>
</evidence>
<dbReference type="RefSeq" id="WP_276624501.1">
    <property type="nucleotide sequence ID" value="NZ_DUIH01000017.1"/>
</dbReference>
<comment type="caution">
    <text evidence="2">The sequence shown here is derived from an EMBL/GenBank/DDBJ whole genome shotgun (WGS) entry which is preliminary data.</text>
</comment>
<gene>
    <name evidence="2" type="ORF">HA299_05055</name>
</gene>
<dbReference type="Proteomes" id="UP000600363">
    <property type="component" value="Unassembled WGS sequence"/>
</dbReference>
<accession>A0A832VXL6</accession>
<evidence type="ECO:0000256" key="1">
    <source>
        <dbReference type="ARBA" id="ARBA00023125"/>
    </source>
</evidence>
<dbReference type="Gene3D" id="2.40.50.140">
    <property type="entry name" value="Nucleic acid-binding proteins"/>
    <property type="match status" value="3"/>
</dbReference>
<evidence type="ECO:0008006" key="4">
    <source>
        <dbReference type="Google" id="ProtNLM"/>
    </source>
</evidence>
<dbReference type="InterPro" id="IPR051231">
    <property type="entry name" value="SOSS-B"/>
</dbReference>
<name>A0A832VXL6_9EURY</name>
<reference evidence="2" key="1">
    <citation type="journal article" date="2020" name="bioRxiv">
        <title>A rank-normalized archaeal taxonomy based on genome phylogeny resolves widespread incomplete and uneven classifications.</title>
        <authorList>
            <person name="Rinke C."/>
            <person name="Chuvochina M."/>
            <person name="Mussig A.J."/>
            <person name="Chaumeil P.-A."/>
            <person name="Waite D.W."/>
            <person name="Whitman W.B."/>
            <person name="Parks D.H."/>
            <person name="Hugenholtz P."/>
        </authorList>
    </citation>
    <scope>NUCLEOTIDE SEQUENCE</scope>
    <source>
        <strain evidence="2">UBA12518</strain>
    </source>
</reference>
<protein>
    <recommendedName>
        <fullName evidence="4">OB domain-containing protein</fullName>
    </recommendedName>
</protein>
<dbReference type="AlphaFoldDB" id="A0A832VXL6"/>
<dbReference type="PANTHER" id="PTHR13356:SF0">
    <property type="entry name" value="SOSS COMPLEX SUBUNIT B HOMOLOG"/>
    <property type="match status" value="1"/>
</dbReference>
<dbReference type="GO" id="GO:0010212">
    <property type="term" value="P:response to ionizing radiation"/>
    <property type="evidence" value="ECO:0007669"/>
    <property type="project" value="TreeGrafter"/>
</dbReference>
<organism evidence="2 3">
    <name type="scientific">Methermicoccus shengliensis</name>
    <dbReference type="NCBI Taxonomy" id="660064"/>
    <lineage>
        <taxon>Archaea</taxon>
        <taxon>Methanobacteriati</taxon>
        <taxon>Methanobacteriota</taxon>
        <taxon>Stenosarchaea group</taxon>
        <taxon>Methanomicrobia</taxon>
        <taxon>Methanosarcinales</taxon>
        <taxon>Methermicoccaceae</taxon>
        <taxon>Methermicoccus</taxon>
    </lineage>
</organism>
<dbReference type="EMBL" id="DUIH01000017">
    <property type="protein sequence ID" value="HIH69962.1"/>
    <property type="molecule type" value="Genomic_DNA"/>
</dbReference>
<sequence length="361" mass="39582">MDSEQLVSRMLELITEQELEERIRQKVESLGGLCDRDTAVLLIAHELGLDENTTALSELDQHSKSVSFSAAVLSVLSVRTFSRDDGSPGMVANLLVGDESGTARVVLWDELAELVKSGKVQVGMSYVFSGSVREGRGGLEVHIGRWGNITPLSRPINPLFEPAPLSSLRAGMEVDVLARVVSLAPPRAFSRKDGTEGVMREAMLADESGCLRAVLWGQAAHMQLHRGDVLEIRRARVREGRGSPELHLDASTPIMVSDKTVQWQPTITPLSELEVGGMCCVQGVVSGLGDMRTFTRKDGTEGRMAEVYLSEGEVRMRLVLWDECAEIVEKLDFGDVIRVLFCHVREGPELSTTRLSVVECI</sequence>
<dbReference type="CDD" id="cd04491">
    <property type="entry name" value="SoSSB_OBF"/>
    <property type="match status" value="3"/>
</dbReference>